<dbReference type="Gene3D" id="3.10.180.10">
    <property type="entry name" value="2,3-Dihydroxybiphenyl 1,2-Dioxygenase, domain 1"/>
    <property type="match status" value="1"/>
</dbReference>
<organism evidence="2 3">
    <name type="scientific">Amycolatopsis ultiminotia</name>
    <dbReference type="NCBI Taxonomy" id="543629"/>
    <lineage>
        <taxon>Bacteria</taxon>
        <taxon>Bacillati</taxon>
        <taxon>Actinomycetota</taxon>
        <taxon>Actinomycetes</taxon>
        <taxon>Pseudonocardiales</taxon>
        <taxon>Pseudonocardiaceae</taxon>
        <taxon>Amycolatopsis</taxon>
    </lineage>
</organism>
<dbReference type="EMBL" id="BAAAZN010000022">
    <property type="protein sequence ID" value="GAA3577891.1"/>
    <property type="molecule type" value="Genomic_DNA"/>
</dbReference>
<keyword evidence="3" id="KW-1185">Reference proteome</keyword>
<evidence type="ECO:0000313" key="3">
    <source>
        <dbReference type="Proteomes" id="UP001500689"/>
    </source>
</evidence>
<dbReference type="Proteomes" id="UP001500689">
    <property type="component" value="Unassembled WGS sequence"/>
</dbReference>
<feature type="domain" description="Glyoxalase-like" evidence="1">
    <location>
        <begin position="8"/>
        <end position="119"/>
    </location>
</feature>
<evidence type="ECO:0000313" key="2">
    <source>
        <dbReference type="EMBL" id="GAA3577891.1"/>
    </source>
</evidence>
<dbReference type="RefSeq" id="WP_344867845.1">
    <property type="nucleotide sequence ID" value="NZ_BAAAZN010000022.1"/>
</dbReference>
<gene>
    <name evidence="2" type="ORF">GCM10022222_73260</name>
</gene>
<dbReference type="PANTHER" id="PTHR35908">
    <property type="entry name" value="HYPOTHETICAL FUSION PROTEIN"/>
    <property type="match status" value="1"/>
</dbReference>
<protein>
    <submittedName>
        <fullName evidence="2">VOC family protein</fullName>
    </submittedName>
</protein>
<comment type="caution">
    <text evidence="2">The sequence shown here is derived from an EMBL/GenBank/DDBJ whole genome shotgun (WGS) entry which is preliminary data.</text>
</comment>
<proteinExistence type="predicted"/>
<dbReference type="Pfam" id="PF18029">
    <property type="entry name" value="Glyoxalase_6"/>
    <property type="match status" value="1"/>
</dbReference>
<name>A0ABP6Y845_9PSEU</name>
<dbReference type="SUPFAM" id="SSF54593">
    <property type="entry name" value="Glyoxalase/Bleomycin resistance protein/Dihydroxybiphenyl dioxygenase"/>
    <property type="match status" value="1"/>
</dbReference>
<reference evidence="3" key="1">
    <citation type="journal article" date="2019" name="Int. J. Syst. Evol. Microbiol.">
        <title>The Global Catalogue of Microorganisms (GCM) 10K type strain sequencing project: providing services to taxonomists for standard genome sequencing and annotation.</title>
        <authorList>
            <consortium name="The Broad Institute Genomics Platform"/>
            <consortium name="The Broad Institute Genome Sequencing Center for Infectious Disease"/>
            <person name="Wu L."/>
            <person name="Ma J."/>
        </authorList>
    </citation>
    <scope>NUCLEOTIDE SEQUENCE [LARGE SCALE GENOMIC DNA]</scope>
    <source>
        <strain evidence="3">JCM 16898</strain>
    </source>
</reference>
<dbReference type="CDD" id="cd06587">
    <property type="entry name" value="VOC"/>
    <property type="match status" value="1"/>
</dbReference>
<accession>A0ABP6Y845</accession>
<dbReference type="InterPro" id="IPR041581">
    <property type="entry name" value="Glyoxalase_6"/>
</dbReference>
<dbReference type="InterPro" id="IPR029068">
    <property type="entry name" value="Glyas_Bleomycin-R_OHBP_Dase"/>
</dbReference>
<evidence type="ECO:0000259" key="1">
    <source>
        <dbReference type="Pfam" id="PF18029"/>
    </source>
</evidence>
<dbReference type="PANTHER" id="PTHR35908:SF1">
    <property type="entry name" value="CONSERVED PROTEIN"/>
    <property type="match status" value="1"/>
</dbReference>
<sequence length="122" mass="13147">MNTTLLSLVLDAAEPDAESAFWHRLLGGSLSTTDSHHFLQVEGMPVLVVQRVPGHLPPDWPDGGDQQMHFDLRTDDPAATDRLAVEAGGRRLRPAPGVDLEQHPGALVYASPAGHPFCVRPA</sequence>